<evidence type="ECO:0000259" key="8">
    <source>
        <dbReference type="Pfam" id="PF20684"/>
    </source>
</evidence>
<keyword evidence="4 7" id="KW-0472">Membrane</keyword>
<evidence type="ECO:0000256" key="3">
    <source>
        <dbReference type="ARBA" id="ARBA00022989"/>
    </source>
</evidence>
<dbReference type="GO" id="GO:0016020">
    <property type="term" value="C:membrane"/>
    <property type="evidence" value="ECO:0007669"/>
    <property type="project" value="UniProtKB-SubCell"/>
</dbReference>
<evidence type="ECO:0000256" key="2">
    <source>
        <dbReference type="ARBA" id="ARBA00022692"/>
    </source>
</evidence>
<evidence type="ECO:0000313" key="9">
    <source>
        <dbReference type="EMBL" id="KJZ76354.1"/>
    </source>
</evidence>
<reference evidence="9 10" key="1">
    <citation type="journal article" date="2014" name="Genome Biol. Evol.">
        <title>Comparative genomics and transcriptomics analyses reveal divergent lifestyle features of nematode endoparasitic fungus Hirsutella minnesotensis.</title>
        <authorList>
            <person name="Lai Y."/>
            <person name="Liu K."/>
            <person name="Zhang X."/>
            <person name="Zhang X."/>
            <person name="Li K."/>
            <person name="Wang N."/>
            <person name="Shu C."/>
            <person name="Wu Y."/>
            <person name="Wang C."/>
            <person name="Bushley K.E."/>
            <person name="Xiang M."/>
            <person name="Liu X."/>
        </authorList>
    </citation>
    <scope>NUCLEOTIDE SEQUENCE [LARGE SCALE GENOMIC DNA]</scope>
    <source>
        <strain evidence="9 10">3608</strain>
    </source>
</reference>
<dbReference type="PANTHER" id="PTHR33048">
    <property type="entry name" value="PTH11-LIKE INTEGRAL MEMBRANE PROTEIN (AFU_ORTHOLOGUE AFUA_5G11245)"/>
    <property type="match status" value="1"/>
</dbReference>
<evidence type="ECO:0000256" key="7">
    <source>
        <dbReference type="SAM" id="Phobius"/>
    </source>
</evidence>
<feature type="region of interest" description="Disordered" evidence="6">
    <location>
        <begin position="366"/>
        <end position="393"/>
    </location>
</feature>
<feature type="transmembrane region" description="Helical" evidence="7">
    <location>
        <begin position="103"/>
        <end position="125"/>
    </location>
</feature>
<keyword evidence="2 7" id="KW-0812">Transmembrane</keyword>
<dbReference type="PANTHER" id="PTHR33048:SF157">
    <property type="entry name" value="INTEGRAL MEMBRANE PROTEIN"/>
    <property type="match status" value="1"/>
</dbReference>
<feature type="compositionally biased region" description="Basic and acidic residues" evidence="6">
    <location>
        <begin position="376"/>
        <end position="387"/>
    </location>
</feature>
<feature type="domain" description="Rhodopsin" evidence="8">
    <location>
        <begin position="87"/>
        <end position="345"/>
    </location>
</feature>
<accession>A0A0F8A628</accession>
<evidence type="ECO:0000256" key="6">
    <source>
        <dbReference type="SAM" id="MobiDB-lite"/>
    </source>
</evidence>
<proteinExistence type="inferred from homology"/>
<evidence type="ECO:0000256" key="1">
    <source>
        <dbReference type="ARBA" id="ARBA00004141"/>
    </source>
</evidence>
<comment type="similarity">
    <text evidence="5">Belongs to the SAT4 family.</text>
</comment>
<dbReference type="EMBL" id="KQ030511">
    <property type="protein sequence ID" value="KJZ76354.1"/>
    <property type="molecule type" value="Genomic_DNA"/>
</dbReference>
<sequence>MWGRSTIFFPALTFRRVHQAQIIAPPRTLLDSVIACSPSSATSSDASISISPTEAAKALIRAYYQEPGHFIAAAVVLSMLAAVAAGLRFWTRLKHKQGLRADDWCILPAVLLTIGQGICLIYGAAVKVLATTTVLTPEMAKNPLAAHTDQIVLMSKVEFAHMLMLPPILGLVKLSFLFFYVRLFVVDKTGKTRIVLSVMIALIIMWIVAFFFAKLFECRLKFWAIWGSPIDLMRECIRTFQLNYAFCITDFITDVLVIFFPIPMIWRLKLSRRKKFATSAIFLLGIVAVAASLTRLVITAKIVTDGFNPDSDEIPRVTITTYLYWGMVECGLGVVAACLPSLSFLAKFLSFETIWTSITSVFSNHPQDSPRYGSSDGRRGDDLEARKSSSTSRVTLFQGESLAMEDLAPRKRTDNV</sequence>
<feature type="transmembrane region" description="Helical" evidence="7">
    <location>
        <begin position="70"/>
        <end position="91"/>
    </location>
</feature>
<feature type="transmembrane region" description="Helical" evidence="7">
    <location>
        <begin position="280"/>
        <end position="302"/>
    </location>
</feature>
<dbReference type="Proteomes" id="UP000054481">
    <property type="component" value="Unassembled WGS sequence"/>
</dbReference>
<feature type="transmembrane region" description="Helical" evidence="7">
    <location>
        <begin position="159"/>
        <end position="181"/>
    </location>
</feature>
<feature type="transmembrane region" description="Helical" evidence="7">
    <location>
        <begin position="322"/>
        <end position="345"/>
    </location>
</feature>
<evidence type="ECO:0000313" key="10">
    <source>
        <dbReference type="Proteomes" id="UP000054481"/>
    </source>
</evidence>
<feature type="transmembrane region" description="Helical" evidence="7">
    <location>
        <begin position="193"/>
        <end position="213"/>
    </location>
</feature>
<dbReference type="InterPro" id="IPR049326">
    <property type="entry name" value="Rhodopsin_dom_fungi"/>
</dbReference>
<feature type="transmembrane region" description="Helical" evidence="7">
    <location>
        <begin position="242"/>
        <end position="268"/>
    </location>
</feature>
<keyword evidence="3 7" id="KW-1133">Transmembrane helix</keyword>
<dbReference type="OrthoDB" id="5393606at2759"/>
<dbReference type="Pfam" id="PF20684">
    <property type="entry name" value="Fung_rhodopsin"/>
    <property type="match status" value="1"/>
</dbReference>
<gene>
    <name evidence="9" type="ORF">HIM_04083</name>
</gene>
<name>A0A0F8A628_9HYPO</name>
<organism evidence="9 10">
    <name type="scientific">Hirsutella minnesotensis 3608</name>
    <dbReference type="NCBI Taxonomy" id="1043627"/>
    <lineage>
        <taxon>Eukaryota</taxon>
        <taxon>Fungi</taxon>
        <taxon>Dikarya</taxon>
        <taxon>Ascomycota</taxon>
        <taxon>Pezizomycotina</taxon>
        <taxon>Sordariomycetes</taxon>
        <taxon>Hypocreomycetidae</taxon>
        <taxon>Hypocreales</taxon>
        <taxon>Ophiocordycipitaceae</taxon>
        <taxon>Hirsutella</taxon>
    </lineage>
</organism>
<evidence type="ECO:0000256" key="5">
    <source>
        <dbReference type="ARBA" id="ARBA00038359"/>
    </source>
</evidence>
<keyword evidence="10" id="KW-1185">Reference proteome</keyword>
<protein>
    <recommendedName>
        <fullName evidence="8">Rhodopsin domain-containing protein</fullName>
    </recommendedName>
</protein>
<dbReference type="AlphaFoldDB" id="A0A0F8A628"/>
<evidence type="ECO:0000256" key="4">
    <source>
        <dbReference type="ARBA" id="ARBA00023136"/>
    </source>
</evidence>
<comment type="subcellular location">
    <subcellularLocation>
        <location evidence="1">Membrane</location>
        <topology evidence="1">Multi-pass membrane protein</topology>
    </subcellularLocation>
</comment>
<dbReference type="InterPro" id="IPR052337">
    <property type="entry name" value="SAT4-like"/>
</dbReference>